<dbReference type="Gene3D" id="1.20.1330.10">
    <property type="entry name" value="f41 fragment of flagellin, N-terminal domain"/>
    <property type="match status" value="1"/>
</dbReference>
<dbReference type="InterPro" id="IPR001029">
    <property type="entry name" value="Flagellin_N"/>
</dbReference>
<proteinExistence type="inferred from homology"/>
<organism evidence="7 8">
    <name type="scientific">Paenibacillus favisporus</name>
    <dbReference type="NCBI Taxonomy" id="221028"/>
    <lineage>
        <taxon>Bacteria</taxon>
        <taxon>Bacillati</taxon>
        <taxon>Bacillota</taxon>
        <taxon>Bacilli</taxon>
        <taxon>Bacillales</taxon>
        <taxon>Paenibacillaceae</taxon>
        <taxon>Paenibacillus</taxon>
    </lineage>
</organism>
<feature type="region of interest" description="Disordered" evidence="4">
    <location>
        <begin position="25"/>
        <end position="44"/>
    </location>
</feature>
<dbReference type="InterPro" id="IPR046358">
    <property type="entry name" value="Flagellin_C"/>
</dbReference>
<comment type="similarity">
    <text evidence="2">Belongs to the bacterial flagellin family.</text>
</comment>
<evidence type="ECO:0000256" key="2">
    <source>
        <dbReference type="ARBA" id="ARBA00005709"/>
    </source>
</evidence>
<evidence type="ECO:0000313" key="8">
    <source>
        <dbReference type="Proteomes" id="UP001549098"/>
    </source>
</evidence>
<dbReference type="PANTHER" id="PTHR42792">
    <property type="entry name" value="FLAGELLIN"/>
    <property type="match status" value="1"/>
</dbReference>
<reference evidence="7 8" key="1">
    <citation type="submission" date="2024-06" db="EMBL/GenBank/DDBJ databases">
        <title>Genomic Encyclopedia of Type Strains, Phase IV (KMG-IV): sequencing the most valuable type-strain genomes for metagenomic binning, comparative biology and taxonomic classification.</title>
        <authorList>
            <person name="Goeker M."/>
        </authorList>
    </citation>
    <scope>NUCLEOTIDE SEQUENCE [LARGE SCALE GENOMIC DNA]</scope>
    <source>
        <strain evidence="7 8">DSM 17253</strain>
    </source>
</reference>
<accession>A0ABV2F8P5</accession>
<dbReference type="Pfam" id="PF00669">
    <property type="entry name" value="Flagellin_N"/>
    <property type="match status" value="1"/>
</dbReference>
<keyword evidence="7" id="KW-0969">Cilium</keyword>
<dbReference type="RefSeq" id="WP_263881087.1">
    <property type="nucleotide sequence ID" value="NZ_JBEPLV010000005.1"/>
</dbReference>
<comment type="subcellular location">
    <subcellularLocation>
        <location evidence="1">Bacterial flagellum</location>
    </subcellularLocation>
</comment>
<name>A0ABV2F8P5_9BACL</name>
<sequence>MSLRITSNMMNTQLLHNLNRNLSSMSEQQNQLSTGRKINKPSDDPVGVTYALRYRSELSANDQYQRNVDAALGWLDTTDSVMSSAEAVMKRLKELTVQASNGTNPQTALDSVESELQELKQQLGQLGNTQYNGKYIFNGQTYDIKPYDTTNPDTMKSVQTDGAPVEYTVGQGVTFQINTSGNEFFGEKDGEDNVFNIIDKISAALKQGQYDAVSKETENIDSRLNKMLSVHAEVGARTNRVELMQSRLGDEEYGLTQLQSKTEDADMAKLMIQSNIATNIYQASLSAGAKIISPTLVDFIR</sequence>
<feature type="domain" description="Flagellin N-terminal" evidence="5">
    <location>
        <begin position="5"/>
        <end position="140"/>
    </location>
</feature>
<protein>
    <submittedName>
        <fullName evidence="7">Flagellar hook-associated protein 3 FlgL</fullName>
    </submittedName>
</protein>
<feature type="compositionally biased region" description="Polar residues" evidence="4">
    <location>
        <begin position="25"/>
        <end position="36"/>
    </location>
</feature>
<evidence type="ECO:0000256" key="3">
    <source>
        <dbReference type="ARBA" id="ARBA00023143"/>
    </source>
</evidence>
<dbReference type="InterPro" id="IPR001492">
    <property type="entry name" value="Flagellin"/>
</dbReference>
<dbReference type="PRINTS" id="PR00207">
    <property type="entry name" value="FLAGELLIN"/>
</dbReference>
<dbReference type="Proteomes" id="UP001549098">
    <property type="component" value="Unassembled WGS sequence"/>
</dbReference>
<comment type="caution">
    <text evidence="7">The sequence shown here is derived from an EMBL/GenBank/DDBJ whole genome shotgun (WGS) entry which is preliminary data.</text>
</comment>
<gene>
    <name evidence="7" type="ORF">ABID47_004747</name>
</gene>
<dbReference type="InterPro" id="IPR013384">
    <property type="entry name" value="Flagell_FlgL"/>
</dbReference>
<evidence type="ECO:0000259" key="5">
    <source>
        <dbReference type="Pfam" id="PF00669"/>
    </source>
</evidence>
<keyword evidence="7" id="KW-0966">Cell projection</keyword>
<keyword evidence="3" id="KW-0975">Bacterial flagellum</keyword>
<keyword evidence="7" id="KW-0282">Flagellum</keyword>
<evidence type="ECO:0000256" key="1">
    <source>
        <dbReference type="ARBA" id="ARBA00004365"/>
    </source>
</evidence>
<dbReference type="Pfam" id="PF00700">
    <property type="entry name" value="Flagellin_C"/>
    <property type="match status" value="1"/>
</dbReference>
<dbReference type="PANTHER" id="PTHR42792:SF1">
    <property type="entry name" value="FLAGELLAR HOOK-ASSOCIATED PROTEIN 3"/>
    <property type="match status" value="1"/>
</dbReference>
<dbReference type="NCBIfam" id="TIGR02550">
    <property type="entry name" value="flagell_flgL"/>
    <property type="match status" value="1"/>
</dbReference>
<dbReference type="SUPFAM" id="SSF64518">
    <property type="entry name" value="Phase 1 flagellin"/>
    <property type="match status" value="1"/>
</dbReference>
<evidence type="ECO:0000259" key="6">
    <source>
        <dbReference type="Pfam" id="PF00700"/>
    </source>
</evidence>
<feature type="domain" description="Flagellin C-terminal" evidence="6">
    <location>
        <begin position="218"/>
        <end position="291"/>
    </location>
</feature>
<keyword evidence="8" id="KW-1185">Reference proteome</keyword>
<dbReference type="EMBL" id="JBEPLV010000005">
    <property type="protein sequence ID" value="MET3548119.1"/>
    <property type="molecule type" value="Genomic_DNA"/>
</dbReference>
<evidence type="ECO:0000313" key="7">
    <source>
        <dbReference type="EMBL" id="MET3548119.1"/>
    </source>
</evidence>
<evidence type="ECO:0000256" key="4">
    <source>
        <dbReference type="SAM" id="MobiDB-lite"/>
    </source>
</evidence>